<dbReference type="GO" id="GO:1901336">
    <property type="term" value="P:lactone biosynthetic process"/>
    <property type="evidence" value="ECO:0007669"/>
    <property type="project" value="UniProtKB-ARBA"/>
</dbReference>
<dbReference type="InterPro" id="IPR056501">
    <property type="entry name" value="NAD-bd_HRPKS_sdrA"/>
</dbReference>
<dbReference type="Pfam" id="PF14765">
    <property type="entry name" value="PS-DH"/>
    <property type="match status" value="1"/>
</dbReference>
<dbReference type="GO" id="GO:0004315">
    <property type="term" value="F:3-oxoacyl-[acyl-carrier-protein] synthase activity"/>
    <property type="evidence" value="ECO:0007669"/>
    <property type="project" value="InterPro"/>
</dbReference>
<dbReference type="SUPFAM" id="SSF47336">
    <property type="entry name" value="ACP-like"/>
    <property type="match status" value="1"/>
</dbReference>
<dbReference type="CDD" id="cd02440">
    <property type="entry name" value="AdoMet_MTases"/>
    <property type="match status" value="1"/>
</dbReference>
<dbReference type="InterPro" id="IPR050091">
    <property type="entry name" value="PKS_NRPS_Biosynth_Enz"/>
</dbReference>
<evidence type="ECO:0000313" key="14">
    <source>
        <dbReference type="EMBL" id="CAG8083495.1"/>
    </source>
</evidence>
<dbReference type="SUPFAM" id="SSF53335">
    <property type="entry name" value="S-adenosyl-L-methionine-dependent methyltransferases"/>
    <property type="match status" value="1"/>
</dbReference>
<feature type="domain" description="Ketosynthase family 3 (KS3)" evidence="12">
    <location>
        <begin position="61"/>
        <end position="479"/>
    </location>
</feature>
<dbReference type="SMART" id="SM00825">
    <property type="entry name" value="PKS_KS"/>
    <property type="match status" value="1"/>
</dbReference>
<dbReference type="InterPro" id="IPR013968">
    <property type="entry name" value="PKS_KR"/>
</dbReference>
<dbReference type="Gene3D" id="3.40.47.10">
    <property type="match status" value="1"/>
</dbReference>
<dbReference type="InterPro" id="IPR009081">
    <property type="entry name" value="PP-bd_ACP"/>
</dbReference>
<evidence type="ECO:0000256" key="9">
    <source>
        <dbReference type="PROSITE-ProRule" id="PRU01363"/>
    </source>
</evidence>
<evidence type="ECO:0000259" key="12">
    <source>
        <dbReference type="PROSITE" id="PS52004"/>
    </source>
</evidence>
<dbReference type="InterPro" id="IPR014030">
    <property type="entry name" value="Ketoacyl_synth_N"/>
</dbReference>
<dbReference type="GO" id="GO:0032259">
    <property type="term" value="P:methylation"/>
    <property type="evidence" value="ECO:0007669"/>
    <property type="project" value="UniProtKB-KW"/>
</dbReference>
<name>A0A9W4HLZ5_PENNA</name>
<dbReference type="InterPro" id="IPR036291">
    <property type="entry name" value="NAD(P)-bd_dom_sf"/>
</dbReference>
<dbReference type="GO" id="GO:0008270">
    <property type="term" value="F:zinc ion binding"/>
    <property type="evidence" value="ECO:0007669"/>
    <property type="project" value="InterPro"/>
</dbReference>
<dbReference type="SUPFAM" id="SSF55048">
    <property type="entry name" value="Probable ACP-binding domain of malonyl-CoA ACP transacylase"/>
    <property type="match status" value="1"/>
</dbReference>
<dbReference type="InterPro" id="IPR013217">
    <property type="entry name" value="Methyltransf_12"/>
</dbReference>
<dbReference type="Pfam" id="PF16197">
    <property type="entry name" value="KAsynt_C_assoc"/>
    <property type="match status" value="1"/>
</dbReference>
<dbReference type="InterPro" id="IPR029063">
    <property type="entry name" value="SAM-dependent_MTases_sf"/>
</dbReference>
<dbReference type="Gene3D" id="3.40.50.720">
    <property type="entry name" value="NAD(P)-binding Rossmann-like Domain"/>
    <property type="match status" value="2"/>
</dbReference>
<accession>A0A9W4HLZ5</accession>
<evidence type="ECO:0000256" key="4">
    <source>
        <dbReference type="ARBA" id="ARBA00022679"/>
    </source>
</evidence>
<feature type="active site" description="Proton acceptor; for dehydratase activity" evidence="9">
    <location>
        <position position="975"/>
    </location>
</feature>
<dbReference type="InterPro" id="IPR013149">
    <property type="entry name" value="ADH-like_C"/>
</dbReference>
<dbReference type="InterPro" id="IPR001227">
    <property type="entry name" value="Ac_transferase_dom_sf"/>
</dbReference>
<dbReference type="InterPro" id="IPR016036">
    <property type="entry name" value="Malonyl_transacylase_ACP-bd"/>
</dbReference>
<dbReference type="InterPro" id="IPR016035">
    <property type="entry name" value="Acyl_Trfase/lysoPLipase"/>
</dbReference>
<keyword evidence="5" id="KW-0521">NADP</keyword>
<evidence type="ECO:0000259" key="11">
    <source>
        <dbReference type="PROSITE" id="PS50075"/>
    </source>
</evidence>
<dbReference type="GO" id="GO:0006633">
    <property type="term" value="P:fatty acid biosynthetic process"/>
    <property type="evidence" value="ECO:0007669"/>
    <property type="project" value="InterPro"/>
</dbReference>
<dbReference type="Pfam" id="PF21089">
    <property type="entry name" value="PKS_DH_N"/>
    <property type="match status" value="1"/>
</dbReference>
<evidence type="ECO:0000256" key="10">
    <source>
        <dbReference type="SAM" id="MobiDB-lite"/>
    </source>
</evidence>
<dbReference type="SMART" id="SM00823">
    <property type="entry name" value="PKS_PP"/>
    <property type="match status" value="1"/>
</dbReference>
<dbReference type="Gene3D" id="1.10.1200.10">
    <property type="entry name" value="ACP-like"/>
    <property type="match status" value="1"/>
</dbReference>
<dbReference type="CDD" id="cd00833">
    <property type="entry name" value="PKS"/>
    <property type="match status" value="1"/>
</dbReference>
<dbReference type="Pfam" id="PF00698">
    <property type="entry name" value="Acyl_transf_1"/>
    <property type="match status" value="1"/>
</dbReference>
<dbReference type="InterPro" id="IPR002364">
    <property type="entry name" value="Quin_OxRdtase/zeta-crystal_CS"/>
</dbReference>
<dbReference type="GO" id="GO:0031177">
    <property type="term" value="F:phosphopantetheine binding"/>
    <property type="evidence" value="ECO:0007669"/>
    <property type="project" value="InterPro"/>
</dbReference>
<dbReference type="SUPFAM" id="SSF52151">
    <property type="entry name" value="FabD/lysophospholipase-like"/>
    <property type="match status" value="1"/>
</dbReference>
<keyword evidence="2" id="KW-0597">Phosphoprotein</keyword>
<dbReference type="InterPro" id="IPR020806">
    <property type="entry name" value="PKS_PP-bd"/>
</dbReference>
<reference evidence="14" key="1">
    <citation type="submission" date="2021-07" db="EMBL/GenBank/DDBJ databases">
        <authorList>
            <person name="Branca A.L. A."/>
        </authorList>
    </citation>
    <scope>NUCLEOTIDE SEQUENCE</scope>
</reference>
<evidence type="ECO:0000256" key="7">
    <source>
        <dbReference type="ARBA" id="ARBA00023268"/>
    </source>
</evidence>
<feature type="domain" description="Carrier" evidence="11">
    <location>
        <begin position="2421"/>
        <end position="2498"/>
    </location>
</feature>
<dbReference type="Gene3D" id="3.10.129.110">
    <property type="entry name" value="Polyketide synthase dehydratase"/>
    <property type="match status" value="1"/>
</dbReference>
<dbReference type="Gene3D" id="3.40.366.10">
    <property type="entry name" value="Malonyl-Coenzyme A Acyl Carrier Protein, domain 2"/>
    <property type="match status" value="1"/>
</dbReference>
<dbReference type="Pfam" id="PF00109">
    <property type="entry name" value="ketoacyl-synt"/>
    <property type="match status" value="1"/>
</dbReference>
<feature type="region of interest" description="Disordered" evidence="10">
    <location>
        <begin position="39"/>
        <end position="59"/>
    </location>
</feature>
<dbReference type="SMART" id="SM00827">
    <property type="entry name" value="PKS_AT"/>
    <property type="match status" value="1"/>
</dbReference>
<evidence type="ECO:0000256" key="3">
    <source>
        <dbReference type="ARBA" id="ARBA00022603"/>
    </source>
</evidence>
<dbReference type="GO" id="GO:0004312">
    <property type="term" value="F:fatty acid synthase activity"/>
    <property type="evidence" value="ECO:0007669"/>
    <property type="project" value="TreeGrafter"/>
</dbReference>
<evidence type="ECO:0000256" key="2">
    <source>
        <dbReference type="ARBA" id="ARBA00022553"/>
    </source>
</evidence>
<dbReference type="InterPro" id="IPR036736">
    <property type="entry name" value="ACP-like_sf"/>
</dbReference>
<dbReference type="InterPro" id="IPR014043">
    <property type="entry name" value="Acyl_transferase_dom"/>
</dbReference>
<dbReference type="InterPro" id="IPR013154">
    <property type="entry name" value="ADH-like_N"/>
</dbReference>
<dbReference type="InterPro" id="IPR049551">
    <property type="entry name" value="PKS_DH_C"/>
</dbReference>
<feature type="region of interest" description="N-terminal hotdog fold" evidence="9">
    <location>
        <begin position="943"/>
        <end position="1071"/>
    </location>
</feature>
<dbReference type="GO" id="GO:0016491">
    <property type="term" value="F:oxidoreductase activity"/>
    <property type="evidence" value="ECO:0007669"/>
    <property type="project" value="UniProtKB-KW"/>
</dbReference>
<dbReference type="SMART" id="SM00826">
    <property type="entry name" value="PKS_DH"/>
    <property type="match status" value="1"/>
</dbReference>
<dbReference type="InterPro" id="IPR016039">
    <property type="entry name" value="Thiolase-like"/>
</dbReference>
<dbReference type="PROSITE" id="PS52004">
    <property type="entry name" value="KS3_2"/>
    <property type="match status" value="1"/>
</dbReference>
<dbReference type="PROSITE" id="PS00606">
    <property type="entry name" value="KS3_1"/>
    <property type="match status" value="1"/>
</dbReference>
<gene>
    <name evidence="14" type="ORF">PNAL_LOCUS4203</name>
</gene>
<dbReference type="Pfam" id="PF02801">
    <property type="entry name" value="Ketoacyl-synt_C"/>
    <property type="match status" value="1"/>
</dbReference>
<dbReference type="GO" id="GO:0030639">
    <property type="term" value="P:polyketide biosynthetic process"/>
    <property type="evidence" value="ECO:0007669"/>
    <property type="project" value="UniProtKB-ARBA"/>
</dbReference>
<dbReference type="Pfam" id="PF08240">
    <property type="entry name" value="ADH_N"/>
    <property type="match status" value="1"/>
</dbReference>
<dbReference type="PROSITE" id="PS01162">
    <property type="entry name" value="QOR_ZETA_CRYSTAL"/>
    <property type="match status" value="1"/>
</dbReference>
<dbReference type="InterPro" id="IPR049900">
    <property type="entry name" value="PKS_mFAS_DH"/>
</dbReference>
<evidence type="ECO:0008006" key="16">
    <source>
        <dbReference type="Google" id="ProtNLM"/>
    </source>
</evidence>
<organism evidence="14 15">
    <name type="scientific">Penicillium nalgiovense</name>
    <dbReference type="NCBI Taxonomy" id="60175"/>
    <lineage>
        <taxon>Eukaryota</taxon>
        <taxon>Fungi</taxon>
        <taxon>Dikarya</taxon>
        <taxon>Ascomycota</taxon>
        <taxon>Pezizomycotina</taxon>
        <taxon>Eurotiomycetes</taxon>
        <taxon>Eurotiomycetidae</taxon>
        <taxon>Eurotiales</taxon>
        <taxon>Aspergillaceae</taxon>
        <taxon>Penicillium</taxon>
    </lineage>
</organism>
<dbReference type="SUPFAM" id="SSF51735">
    <property type="entry name" value="NAD(P)-binding Rossmann-fold domains"/>
    <property type="match status" value="2"/>
</dbReference>
<dbReference type="PANTHER" id="PTHR43775">
    <property type="entry name" value="FATTY ACID SYNTHASE"/>
    <property type="match status" value="1"/>
</dbReference>
<dbReference type="FunFam" id="3.40.50.720:FF:000209">
    <property type="entry name" value="Polyketide synthase Pks12"/>
    <property type="match status" value="1"/>
</dbReference>
<dbReference type="SMART" id="SM00822">
    <property type="entry name" value="PKS_KR"/>
    <property type="match status" value="1"/>
</dbReference>
<dbReference type="Proteomes" id="UP001153461">
    <property type="component" value="Unassembled WGS sequence"/>
</dbReference>
<keyword evidence="3" id="KW-0489">Methyltransferase</keyword>
<dbReference type="InterPro" id="IPR042104">
    <property type="entry name" value="PKS_dehydratase_sf"/>
</dbReference>
<dbReference type="Pfam" id="PF08659">
    <property type="entry name" value="KR"/>
    <property type="match status" value="1"/>
</dbReference>
<dbReference type="SUPFAM" id="SSF53901">
    <property type="entry name" value="Thiolase-like"/>
    <property type="match status" value="1"/>
</dbReference>
<dbReference type="InterPro" id="IPR032821">
    <property type="entry name" value="PKS_assoc"/>
</dbReference>
<dbReference type="PANTHER" id="PTHR43775:SF49">
    <property type="entry name" value="SYNTHASE, PUTATIVE (JCVI)-RELATED"/>
    <property type="match status" value="1"/>
</dbReference>
<keyword evidence="1" id="KW-0596">Phosphopantetheine</keyword>
<sequence>MAPFNSFPADGSLIDHAKDDQHFSFDDQAGIGVSVYTKTRPKTSHVSDDSRGVGVSPTASSEPIAIVGMAMRLPGKIRTSEDFWDLLANKKSGRVPVPANRYNSEGFYHPSGRPGSVCTRHGHFLQEDVSHFDNEFFSIPPKEAGIMDPQQRMLLEVVWECMENAGQIGWQGTDMGCYVGTFGESWLDITSRDLQRPWDGQVNSTMDFALANRVSYEYDLKGPSLTIQTACSSGLVALHAACQAISGGSCSSAIVAGTNLIITPTMMMAMTAEGVISSTGTSKTFDAAADGYGRGEAITAILLKKADRAKANNDPIRATVRATATNFDGRTADMKTPNPQSHEQLIRQAYDVAGIHDFSKTAFIECHGTGTAVGDPLEASAIGKVFGEKGVMITSVKPNVGHSEGASGITSVIKAVLSLENGQIPPNIHFSKPNPRIPFEEAHLRVPVELTRWPTDRSKRVSINGFGIGGVNAHVIMESSNSGSTESENPTRRPRNRPQLIVLSGKSRIVLKQRISQFEGYLAQSSKERRDVAYTMCQRREHLKYRSFAVVEGQGSIPFSGIEESFPPSPSFAFVFTGQGAQWTGMANDLLFFSESFRNSINKLDKALQCLPDPPKWKIACRGKSHQIDTPGLSQPLCTALQIGLVDVLAKWNVHPAAVLGHSSGEIAAAYAAGALTAESAIIVAYYRGQIAEQASSRSAKGGMAAIGLGREEVLPYLIDGATVACENSPSSVTISGDSSTLKKIVKEIQTHKKDVLCRHLRVDVAYHSPHMQALGPAYESLLGNDVQRNGCELPFYSTVTGKVMPADSDMGASYWRENLEKPVLFSRAVRTLLEAQDTKVIVEVGPHSALAGPLREIFAAENAESRYVPTVVRGKSPMDSLVKTAGNLHGLGVLLDLAAVNGDDYQSNVVTDIPPYPWQHGASFWDESRLVKEWRLRQHINHEILGSRVFESTALEPTWRNVIRLNDVPWLRDHQVGNDIVFPCSAYVAMTGEAVRQISGLTNYTLRNVFIRNALLLTDAESIEVFTTFKPVRLTDELDSAWWSFTITSWDGNSWMQHCAGEVKGVAGDRRSTEGIQDLPRHMSSPTWYRSVRNIGLRYGPSFQCLKNISADPAHPVAAATVYEEKDPYKCPYPLHPTTIDQCIVLSAAASCNGLVRKLGEALIPQSIGEIYIGQGGSNVSAKGTAVKAESGTVSGDIIALSDDVVCMQLRNVLLKRVSVTEDLQENDSLAGAQMTWTPLIDFTPCAELMRPNPHRDSKVLVEKLAALCIIESASQIGTQCVSSEHLRNFQSWLHLQVECFAKGEYPILLEIDALLSTPSSARRTLIDQTAEKIKDGQSAPYVQAILSIYNNMDDILQERVHGLDLLTRDDCLTNIYRAVGSTMELGGFFTCYGKSRPKMRILEIGAGTGGMTETALQALTLPGGLRLFSTYTFTDISPGFFQAARERFSGYEGINYQVLDISRDPIEQGFDAEQYDLVIAANVRRSRYILFTFTSITVVLHATVSLSETLRNVRKVLAPGGRLFLQEICGDLVAHSYIMGSLPGWWLGVDDQRTTRPYVSPEKWDDELRKTGFMGVQSVVYDDEKPFQQMAHIVSMREEVRSEKTVTLLHDGPISNIGKSVQQSFIQRGYALSWCNIGQPLPGNQSVVSLLDLNGSFLHDISEDNWQKIQDLLSGLNSQGIFWVTRECQLQSVDPRYGMVLGLARTIRAESSLDFATLEIDDLGQAAAEAVVDIYEHFDSFRQWPGVDVDFEYILTGSTIQVPRYLPCSLASELETTPAPSTSKVLTVGKPGLLDTVQWISHKVASPTNDFVEVAPHFLGLNFRDLLLAMGVVDDSPTSMGIEASGIVMKVGPNVQNLAIGDTVMLLSAGGCFASPIVVSEKMCAKVSDDIPLEEAATMPCVFSTVIHCLLNVARIERGQSVLIHSGAGGVGQAAIQISKHVGAIVYTTVGDNEKAECLMEMYNIPPDHIFNSRNSSFLSDIMRATWGEGVDVVLNSLSGELLHASWQCVAPYGTMIEIGKRDIIGKGMLSMNEFLHNRAFVGVDMAQIAREKPDLVQRLLCQCVSLHQQRAIRGIKPIHMFEAVNPKEAFRLMQRGKQIGKIAIRMPENIEDLELAPSRSKVEPLSEGAYLIVGGLGGIGRPIANWLIECGARHIVFFSRSAGRSQEDKAFFDELRSQRAEVTAIVGDVSKLCDVQQITNLSPKPIAGVVQLAMVLQDRPTIGMNYEAWRAAVEPKVNGTWNLHSVFRYADLRFFVFMSSIGGIRGYPGQANYAAANSFLNAFVHYRHTLGLPASVINLGVMDEVGFVARTPLVLERFRQQGTHTLTIQDLLDTMQIAVVNQQPNKYNRSNTLGLTHLNVGLVTKVTGSAPRVRQDLRLSLVRDIKQRSASNQDSSGAPLKEFLSCVAADSSVLADPASSEVLTKEICRMFCSLLSIPEEEFDPSRAVSDIGVDSLVKIEIRKWWRRHLDLDISIFEISNMPSVTHLVDSAIRSLGEKFIQR</sequence>
<feature type="domain" description="PKS/mFAS DH" evidence="13">
    <location>
        <begin position="943"/>
        <end position="1225"/>
    </location>
</feature>
<dbReference type="Pfam" id="PF23114">
    <property type="entry name" value="NAD-bd_HRPKS_sdrA"/>
    <property type="match status" value="1"/>
</dbReference>
<dbReference type="InterPro" id="IPR020807">
    <property type="entry name" value="PKS_DH"/>
</dbReference>
<evidence type="ECO:0000256" key="6">
    <source>
        <dbReference type="ARBA" id="ARBA00023002"/>
    </source>
</evidence>
<dbReference type="InterPro" id="IPR020843">
    <property type="entry name" value="ER"/>
</dbReference>
<dbReference type="PROSITE" id="PS50075">
    <property type="entry name" value="CARRIER"/>
    <property type="match status" value="1"/>
</dbReference>
<feature type="region of interest" description="C-terminal hotdog fold" evidence="9">
    <location>
        <begin position="1081"/>
        <end position="1225"/>
    </location>
</feature>
<dbReference type="CDD" id="cd05195">
    <property type="entry name" value="enoyl_red"/>
    <property type="match status" value="1"/>
</dbReference>
<comment type="caution">
    <text evidence="14">The sequence shown here is derived from an EMBL/GenBank/DDBJ whole genome shotgun (WGS) entry which is preliminary data.</text>
</comment>
<dbReference type="InterPro" id="IPR011032">
    <property type="entry name" value="GroES-like_sf"/>
</dbReference>
<dbReference type="EMBL" id="CAJVNV010000155">
    <property type="protein sequence ID" value="CAG8083495.1"/>
    <property type="molecule type" value="Genomic_DNA"/>
</dbReference>
<dbReference type="CDD" id="cd05274">
    <property type="entry name" value="KR_FAS_SDR_x"/>
    <property type="match status" value="1"/>
</dbReference>
<dbReference type="InterPro" id="IPR014031">
    <property type="entry name" value="Ketoacyl_synth_C"/>
</dbReference>
<keyword evidence="4" id="KW-0808">Transferase</keyword>
<keyword evidence="7" id="KW-0511">Multifunctional enzyme</keyword>
<dbReference type="Gene3D" id="3.40.50.150">
    <property type="entry name" value="Vaccinia Virus protein VP39"/>
    <property type="match status" value="1"/>
</dbReference>
<keyword evidence="8" id="KW-0012">Acyltransferase</keyword>
<dbReference type="Gene3D" id="3.90.180.10">
    <property type="entry name" value="Medium-chain alcohol dehydrogenases, catalytic domain"/>
    <property type="match status" value="1"/>
</dbReference>
<evidence type="ECO:0000259" key="13">
    <source>
        <dbReference type="PROSITE" id="PS52019"/>
    </source>
</evidence>
<dbReference type="SMART" id="SM00829">
    <property type="entry name" value="PKS_ER"/>
    <property type="match status" value="1"/>
</dbReference>
<dbReference type="Pfam" id="PF08242">
    <property type="entry name" value="Methyltransf_12"/>
    <property type="match status" value="1"/>
</dbReference>
<evidence type="ECO:0000256" key="1">
    <source>
        <dbReference type="ARBA" id="ARBA00022450"/>
    </source>
</evidence>
<dbReference type="SUPFAM" id="SSF50129">
    <property type="entry name" value="GroES-like"/>
    <property type="match status" value="1"/>
</dbReference>
<keyword evidence="6" id="KW-0560">Oxidoreductase</keyword>
<dbReference type="InterPro" id="IPR049552">
    <property type="entry name" value="PKS_DH_N"/>
</dbReference>
<dbReference type="InterPro" id="IPR057326">
    <property type="entry name" value="KR_dom"/>
</dbReference>
<dbReference type="InterPro" id="IPR020841">
    <property type="entry name" value="PKS_Beta-ketoAc_synthase_dom"/>
</dbReference>
<dbReference type="Pfam" id="PF00107">
    <property type="entry name" value="ADH_zinc_N"/>
    <property type="match status" value="1"/>
</dbReference>
<dbReference type="OrthoDB" id="6105938at2759"/>
<evidence type="ECO:0000256" key="8">
    <source>
        <dbReference type="ARBA" id="ARBA00023315"/>
    </source>
</evidence>
<dbReference type="GO" id="GO:0008168">
    <property type="term" value="F:methyltransferase activity"/>
    <property type="evidence" value="ECO:0007669"/>
    <property type="project" value="UniProtKB-KW"/>
</dbReference>
<dbReference type="PROSITE" id="PS52019">
    <property type="entry name" value="PKS_MFAS_DH"/>
    <property type="match status" value="1"/>
</dbReference>
<evidence type="ECO:0000256" key="5">
    <source>
        <dbReference type="ARBA" id="ARBA00022857"/>
    </source>
</evidence>
<feature type="active site" description="Proton donor; for dehydratase activity" evidence="9">
    <location>
        <position position="1142"/>
    </location>
</feature>
<proteinExistence type="predicted"/>
<protein>
    <recommendedName>
        <fullName evidence="16">Carrier domain-containing protein</fullName>
    </recommendedName>
</protein>
<evidence type="ECO:0000313" key="15">
    <source>
        <dbReference type="Proteomes" id="UP001153461"/>
    </source>
</evidence>
<dbReference type="Pfam" id="PF00550">
    <property type="entry name" value="PP-binding"/>
    <property type="match status" value="1"/>
</dbReference>
<dbReference type="InterPro" id="IPR018201">
    <property type="entry name" value="Ketoacyl_synth_AS"/>
</dbReference>